<name>A0A816UDV3_9BILA</name>
<reference evidence="1" key="1">
    <citation type="submission" date="2021-02" db="EMBL/GenBank/DDBJ databases">
        <authorList>
            <person name="Nowell W R."/>
        </authorList>
    </citation>
    <scope>NUCLEOTIDE SEQUENCE</scope>
</reference>
<feature type="non-terminal residue" evidence="1">
    <location>
        <position position="1"/>
    </location>
</feature>
<dbReference type="EMBL" id="CAJNRE010012053">
    <property type="protein sequence ID" value="CAF2106967.1"/>
    <property type="molecule type" value="Genomic_DNA"/>
</dbReference>
<sequence length="73" mass="8008">DHHRQIQVKVSIFDVSSRKHALFIGAVSSLSQCSNYTLDTDASRLTTYSATTTGCDSTVYATPLSYCSKIDMI</sequence>
<dbReference type="AlphaFoldDB" id="A0A816UDV3"/>
<organism evidence="1 2">
    <name type="scientific">Rotaria magnacalcarata</name>
    <dbReference type="NCBI Taxonomy" id="392030"/>
    <lineage>
        <taxon>Eukaryota</taxon>
        <taxon>Metazoa</taxon>
        <taxon>Spiralia</taxon>
        <taxon>Gnathifera</taxon>
        <taxon>Rotifera</taxon>
        <taxon>Eurotatoria</taxon>
        <taxon>Bdelloidea</taxon>
        <taxon>Philodinida</taxon>
        <taxon>Philodinidae</taxon>
        <taxon>Rotaria</taxon>
    </lineage>
</organism>
<accession>A0A816UDV3</accession>
<proteinExistence type="predicted"/>
<gene>
    <name evidence="1" type="ORF">MBJ925_LOCUS23457</name>
</gene>
<evidence type="ECO:0000313" key="1">
    <source>
        <dbReference type="EMBL" id="CAF2106967.1"/>
    </source>
</evidence>
<comment type="caution">
    <text evidence="1">The sequence shown here is derived from an EMBL/GenBank/DDBJ whole genome shotgun (WGS) entry which is preliminary data.</text>
</comment>
<dbReference type="Proteomes" id="UP000663824">
    <property type="component" value="Unassembled WGS sequence"/>
</dbReference>
<protein>
    <submittedName>
        <fullName evidence="1">Uncharacterized protein</fullName>
    </submittedName>
</protein>
<evidence type="ECO:0000313" key="2">
    <source>
        <dbReference type="Proteomes" id="UP000663824"/>
    </source>
</evidence>